<evidence type="ECO:0000313" key="7">
    <source>
        <dbReference type="Proteomes" id="UP000199144"/>
    </source>
</evidence>
<dbReference type="GO" id="GO:0044780">
    <property type="term" value="P:bacterial-type flagellum assembly"/>
    <property type="evidence" value="ECO:0007669"/>
    <property type="project" value="InterPro"/>
</dbReference>
<sequence>MRFLCMTLALLLAQMAQADMVVATQTIRATSIIPAKAVALRDGTTPGVHSNLSEVIGFEARTTIYAGRPVRLADVGTPALIERNQIVVVTFVTHGLTIRAEGRSLSRAGVGERARVMNLSSRNTVSGTVMPDGSVSVSN</sequence>
<dbReference type="InterPro" id="IPR039246">
    <property type="entry name" value="Flagellar_FlgA"/>
</dbReference>
<evidence type="ECO:0000256" key="2">
    <source>
        <dbReference type="ARBA" id="ARBA00022729"/>
    </source>
</evidence>
<proteinExistence type="inferred from homology"/>
<dbReference type="Proteomes" id="UP000199144">
    <property type="component" value="Unassembled WGS sequence"/>
</dbReference>
<gene>
    <name evidence="6" type="ORF">SAMN04488042_1011378</name>
</gene>
<dbReference type="STRING" id="254406.SAMN04488042_1011378"/>
<keyword evidence="3 4" id="KW-0574">Periplasm</keyword>
<dbReference type="GO" id="GO:0042597">
    <property type="term" value="C:periplasmic space"/>
    <property type="evidence" value="ECO:0007669"/>
    <property type="project" value="UniProtKB-SubCell"/>
</dbReference>
<dbReference type="InterPro" id="IPR013974">
    <property type="entry name" value="SAF"/>
</dbReference>
<feature type="chain" id="PRO_5011331799" description="Flagella basal body P-ring formation protein FlgA" evidence="4">
    <location>
        <begin position="19"/>
        <end position="139"/>
    </location>
</feature>
<dbReference type="NCBIfam" id="TIGR03170">
    <property type="entry name" value="flgA_cterm"/>
    <property type="match status" value="1"/>
</dbReference>
<protein>
    <recommendedName>
        <fullName evidence="4">Flagella basal body P-ring formation protein FlgA</fullName>
    </recommendedName>
</protein>
<dbReference type="Gene3D" id="2.30.30.760">
    <property type="match status" value="1"/>
</dbReference>
<keyword evidence="6" id="KW-0966">Cell projection</keyword>
<dbReference type="EMBL" id="FOTQ01000001">
    <property type="protein sequence ID" value="SFL75289.1"/>
    <property type="molecule type" value="Genomic_DNA"/>
</dbReference>
<evidence type="ECO:0000256" key="4">
    <source>
        <dbReference type="RuleBase" id="RU362063"/>
    </source>
</evidence>
<feature type="domain" description="SAF" evidence="5">
    <location>
        <begin position="18"/>
        <end position="76"/>
    </location>
</feature>
<dbReference type="CDD" id="cd11614">
    <property type="entry name" value="SAF_CpaB_FlgA_like"/>
    <property type="match status" value="1"/>
</dbReference>
<keyword evidence="6" id="KW-0282">Flagellum</keyword>
<keyword evidence="6" id="KW-0969">Cilium</keyword>
<keyword evidence="7" id="KW-1185">Reference proteome</keyword>
<dbReference type="PANTHER" id="PTHR36307">
    <property type="entry name" value="FLAGELLA BASAL BODY P-RING FORMATION PROTEIN FLGA"/>
    <property type="match status" value="1"/>
</dbReference>
<dbReference type="Pfam" id="PF13144">
    <property type="entry name" value="ChapFlgA"/>
    <property type="match status" value="1"/>
</dbReference>
<comment type="subcellular location">
    <subcellularLocation>
        <location evidence="1 4">Periplasm</location>
    </subcellularLocation>
</comment>
<evidence type="ECO:0000256" key="3">
    <source>
        <dbReference type="ARBA" id="ARBA00022764"/>
    </source>
</evidence>
<keyword evidence="2 4" id="KW-0732">Signal</keyword>
<comment type="similarity">
    <text evidence="4">Belongs to the FlgA family.</text>
</comment>
<dbReference type="PANTHER" id="PTHR36307:SF1">
    <property type="entry name" value="FLAGELLA BASAL BODY P-RING FORMATION PROTEIN FLGA"/>
    <property type="match status" value="1"/>
</dbReference>
<reference evidence="6 7" key="1">
    <citation type="submission" date="2016-10" db="EMBL/GenBank/DDBJ databases">
        <authorList>
            <person name="de Groot N.N."/>
        </authorList>
    </citation>
    <scope>NUCLEOTIDE SEQUENCE [LARGE SCALE GENOMIC DNA]</scope>
    <source>
        <strain evidence="6 7">DSM 15283</strain>
    </source>
</reference>
<evidence type="ECO:0000256" key="1">
    <source>
        <dbReference type="ARBA" id="ARBA00004418"/>
    </source>
</evidence>
<evidence type="ECO:0000259" key="5">
    <source>
        <dbReference type="SMART" id="SM00858"/>
    </source>
</evidence>
<evidence type="ECO:0000313" key="6">
    <source>
        <dbReference type="EMBL" id="SFL75289.1"/>
    </source>
</evidence>
<name>A0A1I4K9H8_9RHOB</name>
<accession>A0A1I4K9H8</accession>
<dbReference type="AlphaFoldDB" id="A0A1I4K9H8"/>
<dbReference type="InterPro" id="IPR017585">
    <property type="entry name" value="SAF_FlgA"/>
</dbReference>
<comment type="function">
    <text evidence="4">Involved in the assembly process of the P-ring formation. It may associate with FlgF on the rod constituting a structure essential for the P-ring assembly or may act as a modulator protein for the P-ring assembly.</text>
</comment>
<dbReference type="SMART" id="SM00858">
    <property type="entry name" value="SAF"/>
    <property type="match status" value="1"/>
</dbReference>
<feature type="signal peptide" evidence="4">
    <location>
        <begin position="1"/>
        <end position="18"/>
    </location>
</feature>
<dbReference type="RefSeq" id="WP_165610024.1">
    <property type="nucleotide sequence ID" value="NZ_FOTQ01000001.1"/>
</dbReference>
<organism evidence="6 7">
    <name type="scientific">Shimia aestuarii</name>
    <dbReference type="NCBI Taxonomy" id="254406"/>
    <lineage>
        <taxon>Bacteria</taxon>
        <taxon>Pseudomonadati</taxon>
        <taxon>Pseudomonadota</taxon>
        <taxon>Alphaproteobacteria</taxon>
        <taxon>Rhodobacterales</taxon>
        <taxon>Roseobacteraceae</taxon>
    </lineage>
</organism>
<keyword evidence="4" id="KW-1005">Bacterial flagellum biogenesis</keyword>